<sequence length="181" mass="20245">MTCEAGQVVMNCEAGQVVMIRKAGQVVMIRKAGQVVMIRKAGQVVMIRKAGQVVMIRSWSSGHDLRGGMVQACESGRGAVLLSVARGKVSEGVDFDHHLGRAVLIRADKRSKLPRWIQEHLKDSLCNLSTEEAVQICKRWLRQMAQPFTREDQLGVSLLTLQQLQSQEQQDNIEKRVILKN</sequence>
<evidence type="ECO:0000313" key="1">
    <source>
        <dbReference type="EMBL" id="KAI8433984.1"/>
    </source>
</evidence>
<gene>
    <name evidence="1" type="ORF">MSG28_012135</name>
</gene>
<dbReference type="EMBL" id="CM046121">
    <property type="protein sequence ID" value="KAI8433984.1"/>
    <property type="molecule type" value="Genomic_DNA"/>
</dbReference>
<comment type="caution">
    <text evidence="1">The sequence shown here is derived from an EMBL/GenBank/DDBJ whole genome shotgun (WGS) entry which is preliminary data.</text>
</comment>
<reference evidence="1 2" key="1">
    <citation type="journal article" date="2022" name="Genome Biol. Evol.">
        <title>The Spruce Budworm Genome: Reconstructing the Evolutionary History of Antifreeze Proteins.</title>
        <authorList>
            <person name="Beliveau C."/>
            <person name="Gagne P."/>
            <person name="Picq S."/>
            <person name="Vernygora O."/>
            <person name="Keeling C.I."/>
            <person name="Pinkney K."/>
            <person name="Doucet D."/>
            <person name="Wen F."/>
            <person name="Johnston J.S."/>
            <person name="Maaroufi H."/>
            <person name="Boyle B."/>
            <person name="Laroche J."/>
            <person name="Dewar K."/>
            <person name="Juretic N."/>
            <person name="Blackburn G."/>
            <person name="Nisole A."/>
            <person name="Brunet B."/>
            <person name="Brandao M."/>
            <person name="Lumley L."/>
            <person name="Duan J."/>
            <person name="Quan G."/>
            <person name="Lucarotti C.J."/>
            <person name="Roe A.D."/>
            <person name="Sperling F.A.H."/>
            <person name="Levesque R.C."/>
            <person name="Cusson M."/>
        </authorList>
    </citation>
    <scope>NUCLEOTIDE SEQUENCE [LARGE SCALE GENOMIC DNA]</scope>
    <source>
        <strain evidence="1">Glfc:IPQL:Cfum</strain>
    </source>
</reference>
<proteinExistence type="predicted"/>
<name>A0ACC0KC02_CHOFU</name>
<accession>A0ACC0KC02</accession>
<protein>
    <submittedName>
        <fullName evidence="1">Uncharacterized protein</fullName>
    </submittedName>
</protein>
<keyword evidence="2" id="KW-1185">Reference proteome</keyword>
<dbReference type="Proteomes" id="UP001064048">
    <property type="component" value="Chromosome 21"/>
</dbReference>
<organism evidence="1 2">
    <name type="scientific">Choristoneura fumiferana</name>
    <name type="common">Spruce budworm moth</name>
    <name type="synonym">Archips fumiferana</name>
    <dbReference type="NCBI Taxonomy" id="7141"/>
    <lineage>
        <taxon>Eukaryota</taxon>
        <taxon>Metazoa</taxon>
        <taxon>Ecdysozoa</taxon>
        <taxon>Arthropoda</taxon>
        <taxon>Hexapoda</taxon>
        <taxon>Insecta</taxon>
        <taxon>Pterygota</taxon>
        <taxon>Neoptera</taxon>
        <taxon>Endopterygota</taxon>
        <taxon>Lepidoptera</taxon>
        <taxon>Glossata</taxon>
        <taxon>Ditrysia</taxon>
        <taxon>Tortricoidea</taxon>
        <taxon>Tortricidae</taxon>
        <taxon>Tortricinae</taxon>
        <taxon>Choristoneura</taxon>
    </lineage>
</organism>
<evidence type="ECO:0000313" key="2">
    <source>
        <dbReference type="Proteomes" id="UP001064048"/>
    </source>
</evidence>